<gene>
    <name evidence="2" type="primary">LOC113865508</name>
</gene>
<sequence>MKQEHEHEHQHQHQHESEVAQILIKLPNLIWESECGHGILPLKWGGKRKRSTIAVTIKREASSPATPFSFSPSESDDNPTTLFTANLSLKTKREHYLRIIEQLTKDNALLCREVKNVKCYFDKLKEFNLKLKARKQELCLGPNQTHLLQQQLQFTAMPHLPPFMGNHTAGAPLITEAERVVRQPCGHATTSSGAPSNSGGAMGLGHCNSNNEVGPNGIPDLNLPLDESMTMECCEASDVNVKKDLSRAVAAQARKNRLQIYRLKNPFGNSKTRFSCR</sequence>
<keyword evidence="1" id="KW-1185">Reference proteome</keyword>
<reference evidence="2" key="2">
    <citation type="submission" date="2025-08" db="UniProtKB">
        <authorList>
            <consortium name="RefSeq"/>
        </authorList>
    </citation>
    <scope>IDENTIFICATION</scope>
    <source>
        <tissue evidence="2">Young leaves</tissue>
    </source>
</reference>
<name>A0A8B8LI44_ABRPR</name>
<protein>
    <submittedName>
        <fullName evidence="2">Uncharacterized protein LOC113865508</fullName>
    </submittedName>
</protein>
<dbReference type="PANTHER" id="PTHR37614:SF2">
    <property type="entry name" value="OS02G0121400 PROTEIN"/>
    <property type="match status" value="1"/>
</dbReference>
<dbReference type="GeneID" id="113865508"/>
<dbReference type="OrthoDB" id="1721092at2759"/>
<dbReference type="RefSeq" id="XP_027355910.1">
    <property type="nucleotide sequence ID" value="XM_027500109.1"/>
</dbReference>
<evidence type="ECO:0000313" key="1">
    <source>
        <dbReference type="Proteomes" id="UP000694853"/>
    </source>
</evidence>
<reference evidence="1" key="1">
    <citation type="journal article" date="2019" name="Toxins">
        <title>Detection of Abrin-Like and Prepropulchellin-Like Toxin Genes and Transcripts Using Whole Genome Sequencing and Full-Length Transcript Sequencing of Abrus precatorius.</title>
        <authorList>
            <person name="Hovde B.T."/>
            <person name="Daligault H.E."/>
            <person name="Hanschen E.R."/>
            <person name="Kunde Y.A."/>
            <person name="Johnson M.B."/>
            <person name="Starkenburg S.R."/>
            <person name="Johnson S.L."/>
        </authorList>
    </citation>
    <scope>NUCLEOTIDE SEQUENCE [LARGE SCALE GENOMIC DNA]</scope>
</reference>
<dbReference type="Proteomes" id="UP000694853">
    <property type="component" value="Unplaced"/>
</dbReference>
<evidence type="ECO:0000313" key="2">
    <source>
        <dbReference type="RefSeq" id="XP_027355910.1"/>
    </source>
</evidence>
<proteinExistence type="predicted"/>
<dbReference type="PANTHER" id="PTHR37614">
    <property type="entry name" value="OS02G0121400 PROTEIN"/>
    <property type="match status" value="1"/>
</dbReference>
<accession>A0A8B8LI44</accession>
<dbReference type="KEGG" id="aprc:113865508"/>
<organism evidence="1 2">
    <name type="scientific">Abrus precatorius</name>
    <name type="common">Indian licorice</name>
    <name type="synonym">Glycine abrus</name>
    <dbReference type="NCBI Taxonomy" id="3816"/>
    <lineage>
        <taxon>Eukaryota</taxon>
        <taxon>Viridiplantae</taxon>
        <taxon>Streptophyta</taxon>
        <taxon>Embryophyta</taxon>
        <taxon>Tracheophyta</taxon>
        <taxon>Spermatophyta</taxon>
        <taxon>Magnoliopsida</taxon>
        <taxon>eudicotyledons</taxon>
        <taxon>Gunneridae</taxon>
        <taxon>Pentapetalae</taxon>
        <taxon>rosids</taxon>
        <taxon>fabids</taxon>
        <taxon>Fabales</taxon>
        <taxon>Fabaceae</taxon>
        <taxon>Papilionoideae</taxon>
        <taxon>50 kb inversion clade</taxon>
        <taxon>NPAAA clade</taxon>
        <taxon>indigoferoid/millettioid clade</taxon>
        <taxon>Abreae</taxon>
        <taxon>Abrus</taxon>
    </lineage>
</organism>
<dbReference type="AlphaFoldDB" id="A0A8B8LI44"/>